<feature type="transmembrane region" description="Helical" evidence="1">
    <location>
        <begin position="71"/>
        <end position="95"/>
    </location>
</feature>
<evidence type="ECO:0000313" key="3">
    <source>
        <dbReference type="EMBL" id="KAA8904418.1"/>
    </source>
</evidence>
<dbReference type="AlphaFoldDB" id="A0A5J5EVE3"/>
<keyword evidence="1" id="KW-1133">Transmembrane helix</keyword>
<name>A0A5J5EVE3_9PEZI</name>
<sequence>MVMVMTMLLLLLLLLLLLMMMSMMSTMNRDQDKTSRSRHRPETQCFIEEKPTMGQKPLPLLACSFFRVSGALQYAICSLNIIIIVHGYTLFFFLFRGEKEGGREGKSGIYSSRVGFWPIGAESCFRY</sequence>
<evidence type="ECO:0008006" key="5">
    <source>
        <dbReference type="Google" id="ProtNLM"/>
    </source>
</evidence>
<evidence type="ECO:0000256" key="1">
    <source>
        <dbReference type="SAM" id="Phobius"/>
    </source>
</evidence>
<keyword evidence="2" id="KW-0732">Signal</keyword>
<keyword evidence="1" id="KW-0472">Membrane</keyword>
<reference evidence="3 4" key="1">
    <citation type="submission" date="2019-09" db="EMBL/GenBank/DDBJ databases">
        <title>Draft genome of the ectomycorrhizal ascomycete Sphaerosporella brunnea.</title>
        <authorList>
            <consortium name="DOE Joint Genome Institute"/>
            <person name="Benucci G.M."/>
            <person name="Marozzi G."/>
            <person name="Antonielli L."/>
            <person name="Sanchez S."/>
            <person name="Marco P."/>
            <person name="Wang X."/>
            <person name="Falini L.B."/>
            <person name="Barry K."/>
            <person name="Haridas S."/>
            <person name="Lipzen A."/>
            <person name="Labutti K."/>
            <person name="Grigoriev I.V."/>
            <person name="Murat C."/>
            <person name="Martin F."/>
            <person name="Albertini E."/>
            <person name="Donnini D."/>
            <person name="Bonito G."/>
        </authorList>
    </citation>
    <scope>NUCLEOTIDE SEQUENCE [LARGE SCALE GENOMIC DNA]</scope>
    <source>
        <strain evidence="3 4">Sb_GMNB300</strain>
    </source>
</reference>
<protein>
    <recommendedName>
        <fullName evidence="5">Copper transporter</fullName>
    </recommendedName>
</protein>
<organism evidence="3 4">
    <name type="scientific">Sphaerosporella brunnea</name>
    <dbReference type="NCBI Taxonomy" id="1250544"/>
    <lineage>
        <taxon>Eukaryota</taxon>
        <taxon>Fungi</taxon>
        <taxon>Dikarya</taxon>
        <taxon>Ascomycota</taxon>
        <taxon>Pezizomycotina</taxon>
        <taxon>Pezizomycetes</taxon>
        <taxon>Pezizales</taxon>
        <taxon>Pyronemataceae</taxon>
        <taxon>Sphaerosporella</taxon>
    </lineage>
</organism>
<feature type="chain" id="PRO_5023826314" description="Copper transporter" evidence="2">
    <location>
        <begin position="26"/>
        <end position="127"/>
    </location>
</feature>
<accession>A0A5J5EVE3</accession>
<dbReference type="EMBL" id="VXIS01000109">
    <property type="protein sequence ID" value="KAA8904418.1"/>
    <property type="molecule type" value="Genomic_DNA"/>
</dbReference>
<gene>
    <name evidence="3" type="ORF">FN846DRAFT_984591</name>
</gene>
<evidence type="ECO:0000313" key="4">
    <source>
        <dbReference type="Proteomes" id="UP000326924"/>
    </source>
</evidence>
<feature type="signal peptide" evidence="2">
    <location>
        <begin position="1"/>
        <end position="25"/>
    </location>
</feature>
<keyword evidence="4" id="KW-1185">Reference proteome</keyword>
<proteinExistence type="predicted"/>
<evidence type="ECO:0000256" key="2">
    <source>
        <dbReference type="SAM" id="SignalP"/>
    </source>
</evidence>
<comment type="caution">
    <text evidence="3">The sequence shown here is derived from an EMBL/GenBank/DDBJ whole genome shotgun (WGS) entry which is preliminary data.</text>
</comment>
<keyword evidence="1" id="KW-0812">Transmembrane</keyword>
<dbReference type="Proteomes" id="UP000326924">
    <property type="component" value="Unassembled WGS sequence"/>
</dbReference>
<dbReference type="InParanoid" id="A0A5J5EVE3"/>